<dbReference type="SUPFAM" id="SSF53098">
    <property type="entry name" value="Ribonuclease H-like"/>
    <property type="match status" value="1"/>
</dbReference>
<evidence type="ECO:0008006" key="3">
    <source>
        <dbReference type="Google" id="ProtNLM"/>
    </source>
</evidence>
<organism evidence="1 2">
    <name type="scientific">Aphis gossypii</name>
    <name type="common">Cotton aphid</name>
    <dbReference type="NCBI Taxonomy" id="80765"/>
    <lineage>
        <taxon>Eukaryota</taxon>
        <taxon>Metazoa</taxon>
        <taxon>Ecdysozoa</taxon>
        <taxon>Arthropoda</taxon>
        <taxon>Hexapoda</taxon>
        <taxon>Insecta</taxon>
        <taxon>Pterygota</taxon>
        <taxon>Neoptera</taxon>
        <taxon>Paraneoptera</taxon>
        <taxon>Hemiptera</taxon>
        <taxon>Sternorrhyncha</taxon>
        <taxon>Aphidomorpha</taxon>
        <taxon>Aphidoidea</taxon>
        <taxon>Aphididae</taxon>
        <taxon>Aphidini</taxon>
        <taxon>Aphis</taxon>
        <taxon>Aphis</taxon>
    </lineage>
</organism>
<reference evidence="1" key="1">
    <citation type="submission" date="2022-02" db="EMBL/GenBank/DDBJ databases">
        <authorList>
            <person name="King R."/>
        </authorList>
    </citation>
    <scope>NUCLEOTIDE SEQUENCE</scope>
</reference>
<dbReference type="PANTHER" id="PTHR45749:SF28">
    <property type="entry name" value="ZINC FINGER MYM-TYPE PROTEIN 1-LIKE-RELATED"/>
    <property type="match status" value="1"/>
</dbReference>
<reference evidence="1" key="2">
    <citation type="submission" date="2022-10" db="EMBL/GenBank/DDBJ databases">
        <authorList>
            <consortium name="ENA_rothamsted_submissions"/>
            <consortium name="culmorum"/>
            <person name="King R."/>
        </authorList>
    </citation>
    <scope>NUCLEOTIDE SEQUENCE</scope>
</reference>
<dbReference type="Proteomes" id="UP001154329">
    <property type="component" value="Chromosome 2"/>
</dbReference>
<proteinExistence type="predicted"/>
<sequence length="539" mass="62792">MNNTTCECAIEKLLLKPTHFGERENIIEMGRPTPELPLLTFQYEYYSTYKWLAGCKKTNKLYCWPCVLESSEENVWTKDGFDDLNNFHHFVSHHEATIKHIESLVNLTRFGKVHKDVWTWLDEHFRKRVERNNVKVKNNRYILRSMIDSTCFLVQQELAFKGHDELDSSVNTIGPPIQCYSRTNRRAEKKQPLCLGGFSSGENARKRKKKVPWLGGPSQWPDNRGNYVELIYLMAERDELLKTILATSTILTDLSEDFQNDLIQSVSDVLLKEIENQIRDTPFVAIIIIMDETTDIASKSLRLSTVLRYVNTSNSNEVVERFLGFTDISENRSAEALSEHVFGFISKYACEEKFIGQTYIMSGQQDNLQSLVRSKYENAISVHCYAHKLNFVIEQSVEYIKDCKTFFSTLSGLSSFFSTSTKRVHALDNVILERIRRGVKSVVPTKWNYNSQIIEMMVEHKVDVINLMESIIDNAQSWDSETWASAKGYMEILQSFDFNFFLNYFQSFYHRQRIFLKMYNKIFLIFLIAQKRLTISLSI</sequence>
<dbReference type="AlphaFoldDB" id="A0A9P0IXP5"/>
<evidence type="ECO:0000313" key="1">
    <source>
        <dbReference type="EMBL" id="CAH1721630.1"/>
    </source>
</evidence>
<protein>
    <recommendedName>
        <fullName evidence="3">DUF4371 domain-containing protein</fullName>
    </recommendedName>
</protein>
<dbReference type="PANTHER" id="PTHR45749">
    <property type="match status" value="1"/>
</dbReference>
<dbReference type="InterPro" id="IPR012337">
    <property type="entry name" value="RNaseH-like_sf"/>
</dbReference>
<dbReference type="EMBL" id="OU899035">
    <property type="protein sequence ID" value="CAH1721630.1"/>
    <property type="molecule type" value="Genomic_DNA"/>
</dbReference>
<evidence type="ECO:0000313" key="2">
    <source>
        <dbReference type="Proteomes" id="UP001154329"/>
    </source>
</evidence>
<accession>A0A9P0IXP5</accession>
<keyword evidence="2" id="KW-1185">Reference proteome</keyword>
<name>A0A9P0IXP5_APHGO</name>
<gene>
    <name evidence="1" type="ORF">APHIGO_LOCUS4469</name>
</gene>